<name>A0A4W3JU22_CALMI</name>
<protein>
    <submittedName>
        <fullName evidence="1">Uncharacterized protein</fullName>
    </submittedName>
</protein>
<sequence length="134" mass="15505">ETSRRCEKVLYQMQVLLYCNFPHFKSVLFQKLAWAEHKRECKCLRSVYPKIPADMARLVARIIFKSLSASPCSSEELYSISELQSHIKEMNEEMIEGLRHLTAMLQFYMKEEIEDTSQLPPVVGQLFIGMAGNA</sequence>
<dbReference type="Ensembl" id="ENSCMIT00000046932.1">
    <property type="protein sequence ID" value="ENSCMIP00000046272.1"/>
    <property type="gene ID" value="ENSCMIG00000019030.1"/>
</dbReference>
<accession>A0A4W3JU22</accession>
<reference evidence="1" key="4">
    <citation type="submission" date="2025-08" db="UniProtKB">
        <authorList>
            <consortium name="Ensembl"/>
        </authorList>
    </citation>
    <scope>IDENTIFICATION</scope>
</reference>
<evidence type="ECO:0000313" key="2">
    <source>
        <dbReference type="Proteomes" id="UP000314986"/>
    </source>
</evidence>
<dbReference type="STRING" id="7868.ENSCMIP00000046272"/>
<evidence type="ECO:0000313" key="1">
    <source>
        <dbReference type="Ensembl" id="ENSCMIP00000046272.1"/>
    </source>
</evidence>
<dbReference type="Gene3D" id="1.10.220.160">
    <property type="match status" value="1"/>
</dbReference>
<reference evidence="2" key="1">
    <citation type="journal article" date="2006" name="Science">
        <title>Ancient noncoding elements conserved in the human genome.</title>
        <authorList>
            <person name="Venkatesh B."/>
            <person name="Kirkness E.F."/>
            <person name="Loh Y.H."/>
            <person name="Halpern A.L."/>
            <person name="Lee A.P."/>
            <person name="Johnson J."/>
            <person name="Dandona N."/>
            <person name="Viswanathan L.D."/>
            <person name="Tay A."/>
            <person name="Venter J.C."/>
            <person name="Strausberg R.L."/>
            <person name="Brenner S."/>
        </authorList>
    </citation>
    <scope>NUCLEOTIDE SEQUENCE [LARGE SCALE GENOMIC DNA]</scope>
</reference>
<dbReference type="AlphaFoldDB" id="A0A4W3JU22"/>
<dbReference type="Proteomes" id="UP000314986">
    <property type="component" value="Unassembled WGS sequence"/>
</dbReference>
<keyword evidence="2" id="KW-1185">Reference proteome</keyword>
<reference evidence="1" key="5">
    <citation type="submission" date="2025-09" db="UniProtKB">
        <authorList>
            <consortium name="Ensembl"/>
        </authorList>
    </citation>
    <scope>IDENTIFICATION</scope>
</reference>
<reference evidence="2" key="3">
    <citation type="journal article" date="2014" name="Nature">
        <title>Elephant shark genome provides unique insights into gnathostome evolution.</title>
        <authorList>
            <consortium name="International Elephant Shark Genome Sequencing Consortium"/>
            <person name="Venkatesh B."/>
            <person name="Lee A.P."/>
            <person name="Ravi V."/>
            <person name="Maurya A.K."/>
            <person name="Lian M.M."/>
            <person name="Swann J.B."/>
            <person name="Ohta Y."/>
            <person name="Flajnik M.F."/>
            <person name="Sutoh Y."/>
            <person name="Kasahara M."/>
            <person name="Hoon S."/>
            <person name="Gangu V."/>
            <person name="Roy S.W."/>
            <person name="Irimia M."/>
            <person name="Korzh V."/>
            <person name="Kondrychyn I."/>
            <person name="Lim Z.W."/>
            <person name="Tay B.H."/>
            <person name="Tohari S."/>
            <person name="Kong K.W."/>
            <person name="Ho S."/>
            <person name="Lorente-Galdos B."/>
            <person name="Quilez J."/>
            <person name="Marques-Bonet T."/>
            <person name="Raney B.J."/>
            <person name="Ingham P.W."/>
            <person name="Tay A."/>
            <person name="Hillier L.W."/>
            <person name="Minx P."/>
            <person name="Boehm T."/>
            <person name="Wilson R.K."/>
            <person name="Brenner S."/>
            <person name="Warren W.C."/>
        </authorList>
    </citation>
    <scope>NUCLEOTIDE SEQUENCE [LARGE SCALE GENOMIC DNA]</scope>
</reference>
<organism evidence="1 2">
    <name type="scientific">Callorhinchus milii</name>
    <name type="common">Ghost shark</name>
    <dbReference type="NCBI Taxonomy" id="7868"/>
    <lineage>
        <taxon>Eukaryota</taxon>
        <taxon>Metazoa</taxon>
        <taxon>Chordata</taxon>
        <taxon>Craniata</taxon>
        <taxon>Vertebrata</taxon>
        <taxon>Chondrichthyes</taxon>
        <taxon>Holocephali</taxon>
        <taxon>Chimaeriformes</taxon>
        <taxon>Callorhinchidae</taxon>
        <taxon>Callorhinchus</taxon>
    </lineage>
</organism>
<dbReference type="InParanoid" id="A0A4W3JU22"/>
<dbReference type="GeneTree" id="ENSGT00990000213077"/>
<reference evidence="2" key="2">
    <citation type="journal article" date="2007" name="PLoS Biol.">
        <title>Survey sequencing and comparative analysis of the elephant shark (Callorhinchus milii) genome.</title>
        <authorList>
            <person name="Venkatesh B."/>
            <person name="Kirkness E.F."/>
            <person name="Loh Y.H."/>
            <person name="Halpern A.L."/>
            <person name="Lee A.P."/>
            <person name="Johnson J."/>
            <person name="Dandona N."/>
            <person name="Viswanathan L.D."/>
            <person name="Tay A."/>
            <person name="Venter J.C."/>
            <person name="Strausberg R.L."/>
            <person name="Brenner S."/>
        </authorList>
    </citation>
    <scope>NUCLEOTIDE SEQUENCE [LARGE SCALE GENOMIC DNA]</scope>
</reference>
<proteinExistence type="predicted"/>